<evidence type="ECO:0000313" key="4">
    <source>
        <dbReference type="EMBL" id="KAK7677597.1"/>
    </source>
</evidence>
<name>A0AAW0FEG9_9APHY</name>
<keyword evidence="5" id="KW-1185">Reference proteome</keyword>
<feature type="region of interest" description="Disordered" evidence="2">
    <location>
        <begin position="194"/>
        <end position="222"/>
    </location>
</feature>
<dbReference type="Gene3D" id="1.25.40.10">
    <property type="entry name" value="Tetratricopeptide repeat domain"/>
    <property type="match status" value="1"/>
</dbReference>
<dbReference type="AlphaFoldDB" id="A0AAW0FEG9"/>
<reference evidence="4 5" key="1">
    <citation type="submission" date="2022-09" db="EMBL/GenBank/DDBJ databases">
        <authorList>
            <person name="Palmer J.M."/>
        </authorList>
    </citation>
    <scope>NUCLEOTIDE SEQUENCE [LARGE SCALE GENOMIC DNA]</scope>
    <source>
        <strain evidence="4 5">DSM 7382</strain>
    </source>
</reference>
<dbReference type="InterPro" id="IPR002885">
    <property type="entry name" value="PPR_rpt"/>
</dbReference>
<proteinExistence type="predicted"/>
<gene>
    <name evidence="4" type="ORF">QCA50_019408</name>
</gene>
<dbReference type="Pfam" id="PF23276">
    <property type="entry name" value="TPR_24"/>
    <property type="match status" value="1"/>
</dbReference>
<evidence type="ECO:0000259" key="3">
    <source>
        <dbReference type="Pfam" id="PF23276"/>
    </source>
</evidence>
<feature type="domain" description="Pentatricopeptide repeat-containing protein-mitochondrial" evidence="3">
    <location>
        <begin position="1"/>
        <end position="71"/>
    </location>
</feature>
<evidence type="ECO:0000313" key="5">
    <source>
        <dbReference type="Proteomes" id="UP001385951"/>
    </source>
</evidence>
<evidence type="ECO:0000256" key="1">
    <source>
        <dbReference type="ARBA" id="ARBA00022737"/>
    </source>
</evidence>
<organism evidence="4 5">
    <name type="scientific">Cerrena zonata</name>
    <dbReference type="NCBI Taxonomy" id="2478898"/>
    <lineage>
        <taxon>Eukaryota</taxon>
        <taxon>Fungi</taxon>
        <taxon>Dikarya</taxon>
        <taxon>Basidiomycota</taxon>
        <taxon>Agaricomycotina</taxon>
        <taxon>Agaricomycetes</taxon>
        <taxon>Polyporales</taxon>
        <taxon>Cerrenaceae</taxon>
        <taxon>Cerrena</taxon>
    </lineage>
</organism>
<accession>A0AAW0FEG9</accession>
<evidence type="ECO:0000256" key="2">
    <source>
        <dbReference type="SAM" id="MobiDB-lite"/>
    </source>
</evidence>
<dbReference type="Pfam" id="PF13812">
    <property type="entry name" value="PPR_3"/>
    <property type="match status" value="1"/>
</dbReference>
<dbReference type="InterPro" id="IPR057027">
    <property type="entry name" value="TPR_mt"/>
</dbReference>
<sequence length="222" mass="25212">MRSANIEPLPESAAPIFDVISQSIKALDEGWTLLDELHAEGKPIDIVALNITIHAAAHLGDLQRAVGIYKVFLDFKVKPNAENFNLLLRGCQITKHRELGDRFLTDMREAGIKPNTTTYERLIILCTTQPTSEDAFFYLEEMKSSRFKPPYSVYESIVRKCVMTGDSRYKLALDEMTEQGNMLLLRLKSYIDSGGKHESEKKPTVRDERRMLENSWNGEATA</sequence>
<dbReference type="PANTHER" id="PTHR47941">
    <property type="entry name" value="PENTATRICOPEPTIDE REPEAT-CONTAINING PROTEIN 3, MITOCHONDRIAL"/>
    <property type="match status" value="1"/>
</dbReference>
<feature type="compositionally biased region" description="Basic and acidic residues" evidence="2">
    <location>
        <begin position="194"/>
        <end position="212"/>
    </location>
</feature>
<protein>
    <recommendedName>
        <fullName evidence="3">Pentatricopeptide repeat-containing protein-mitochondrial domain-containing protein</fullName>
    </recommendedName>
</protein>
<dbReference type="Proteomes" id="UP001385951">
    <property type="component" value="Unassembled WGS sequence"/>
</dbReference>
<keyword evidence="1" id="KW-0677">Repeat</keyword>
<comment type="caution">
    <text evidence="4">The sequence shown here is derived from an EMBL/GenBank/DDBJ whole genome shotgun (WGS) entry which is preliminary data.</text>
</comment>
<dbReference type="InterPro" id="IPR011990">
    <property type="entry name" value="TPR-like_helical_dom_sf"/>
</dbReference>
<dbReference type="EMBL" id="JASBNA010000085">
    <property type="protein sequence ID" value="KAK7677597.1"/>
    <property type="molecule type" value="Genomic_DNA"/>
</dbReference>